<evidence type="ECO:0008006" key="4">
    <source>
        <dbReference type="Google" id="ProtNLM"/>
    </source>
</evidence>
<evidence type="ECO:0000256" key="1">
    <source>
        <dbReference type="SAM" id="MobiDB-lite"/>
    </source>
</evidence>
<evidence type="ECO:0000313" key="3">
    <source>
        <dbReference type="EMBL" id="BFP55921.1"/>
    </source>
</evidence>
<name>A0AB33KMQ7_9ACTN</name>
<organism evidence="3">
    <name type="scientific">Streptomyces sp. CMC78</name>
    <dbReference type="NCBI Taxonomy" id="3231512"/>
    <lineage>
        <taxon>Bacteria</taxon>
        <taxon>Bacillati</taxon>
        <taxon>Actinomycetota</taxon>
        <taxon>Actinomycetes</taxon>
        <taxon>Kitasatosporales</taxon>
        <taxon>Streptomycetaceae</taxon>
        <taxon>Streptomyces</taxon>
    </lineage>
</organism>
<dbReference type="KEGG" id="stcm:SCMC78_57280"/>
<feature type="transmembrane region" description="Helical" evidence="2">
    <location>
        <begin position="171"/>
        <end position="190"/>
    </location>
</feature>
<sequence>MGLRLFASSGDNHRVDASPTPAAAQPPDHDPADGDRARPAADPQGVGPWNLPLTACPTPDMARPEAGPADPARPALEDGALGKESPQLTGSSGEGPSQVPGPQDHGSVLKRRTGWVGAAERQSDRAGWVGAAERQSDRAGWVGAAERQSDRAGWVGAAERPAARAGRLRRLGTPVGILAAVTAAFGYVGTVDPNDPGHYPVCPLLRLTGVLCPGCGGLRSAHAFITGDLGTALSANAIATVGYVLFAAVWVLWLTRAWRGQPLRIALAPAWWWGVGAVLLVFTVVRNLPFGSALAP</sequence>
<dbReference type="AlphaFoldDB" id="A0AB33KMQ7"/>
<dbReference type="EMBL" id="AP035884">
    <property type="protein sequence ID" value="BFP55921.1"/>
    <property type="molecule type" value="Genomic_DNA"/>
</dbReference>
<keyword evidence="2" id="KW-1133">Transmembrane helix</keyword>
<dbReference type="InterPro" id="IPR021215">
    <property type="entry name" value="DUF2752"/>
</dbReference>
<evidence type="ECO:0000256" key="2">
    <source>
        <dbReference type="SAM" id="Phobius"/>
    </source>
</evidence>
<dbReference type="Pfam" id="PF10825">
    <property type="entry name" value="DUF2752"/>
    <property type="match status" value="1"/>
</dbReference>
<feature type="transmembrane region" description="Helical" evidence="2">
    <location>
        <begin position="265"/>
        <end position="285"/>
    </location>
</feature>
<feature type="compositionally biased region" description="Basic and acidic residues" evidence="1">
    <location>
        <begin position="27"/>
        <end position="39"/>
    </location>
</feature>
<feature type="compositionally biased region" description="Polar residues" evidence="1">
    <location>
        <begin position="86"/>
        <end position="95"/>
    </location>
</feature>
<gene>
    <name evidence="3" type="ORF">SCMC78_57280</name>
</gene>
<proteinExistence type="predicted"/>
<keyword evidence="2" id="KW-0472">Membrane</keyword>
<feature type="region of interest" description="Disordered" evidence="1">
    <location>
        <begin position="1"/>
        <end position="108"/>
    </location>
</feature>
<keyword evidence="2" id="KW-0812">Transmembrane</keyword>
<reference evidence="3" key="1">
    <citation type="submission" date="2024-07" db="EMBL/GenBank/DDBJ databases">
        <title>Complete genome sequences of cellulolytic bacteria, Kitasatospora sp. CMC57 and Streptomyces sp. CMC78, isolated from Japanese agricultural soil.</title>
        <authorList>
            <person name="Hashimoto T."/>
            <person name="Ito M."/>
            <person name="Iwamoto M."/>
            <person name="Fukahori D."/>
            <person name="Shoda T."/>
            <person name="Sakoda M."/>
            <person name="Morohoshi T."/>
            <person name="Mitsuboshi M."/>
            <person name="Nishizawa T."/>
        </authorList>
    </citation>
    <scope>NUCLEOTIDE SEQUENCE</scope>
    <source>
        <strain evidence="3">CMC78</strain>
    </source>
</reference>
<accession>A0AB33KMQ7</accession>
<feature type="transmembrane region" description="Helical" evidence="2">
    <location>
        <begin position="233"/>
        <end position="253"/>
    </location>
</feature>
<protein>
    <recommendedName>
        <fullName evidence="4">DUF2752 domain-containing protein</fullName>
    </recommendedName>
</protein>